<dbReference type="GO" id="GO:0043596">
    <property type="term" value="C:nuclear replication fork"/>
    <property type="evidence" value="ECO:0007669"/>
    <property type="project" value="TreeGrafter"/>
</dbReference>
<evidence type="ECO:0000313" key="4">
    <source>
        <dbReference type="Proteomes" id="UP000784294"/>
    </source>
</evidence>
<feature type="domain" description="WDHD1/CFT4 second beta-propeller" evidence="2">
    <location>
        <begin position="128"/>
        <end position="251"/>
    </location>
</feature>
<feature type="region of interest" description="Disordered" evidence="1">
    <location>
        <begin position="1"/>
        <end position="20"/>
    </location>
</feature>
<protein>
    <recommendedName>
        <fullName evidence="2">WDHD1/CFT4 second beta-propeller domain-containing protein</fullName>
    </recommendedName>
</protein>
<name>A0A3S5B5G1_9PLAT</name>
<sequence length="300" mass="32612">MSPGAMVALLGSSDDEDPDDMDALLRAAAAQAESSRILDADDESALGDIRRATGVGFRGSDDSGDGDVDATEDDDALSIDLSRIKSSYMPKLIDNENEFDEASKKAPIISANMPNEPTFRSSKTVQRAFQPGSTPTGFRERFMVWNHLGLIIQYADPDLTDSDDTLEGDGNRRAKTTGSIEVEFHDNTVHHSLHFPNTYGYSMADLSSTALILASPGSDDFGLTDEVALGKTTPEASDYSRISVRPLDTVTTEADRLMDSKSNLFGSGVHTAIENPNFMICSPFAYTEFFMVLLENRRAI</sequence>
<dbReference type="GO" id="GO:0006281">
    <property type="term" value="P:DNA repair"/>
    <property type="evidence" value="ECO:0007669"/>
    <property type="project" value="TreeGrafter"/>
</dbReference>
<feature type="region of interest" description="Disordered" evidence="1">
    <location>
        <begin position="35"/>
        <end position="73"/>
    </location>
</feature>
<evidence type="ECO:0000259" key="2">
    <source>
        <dbReference type="Pfam" id="PF12341"/>
    </source>
</evidence>
<dbReference type="Pfam" id="PF12341">
    <property type="entry name" value="Mcl1_mid"/>
    <property type="match status" value="1"/>
</dbReference>
<dbReference type="GO" id="GO:0003682">
    <property type="term" value="F:chromatin binding"/>
    <property type="evidence" value="ECO:0007669"/>
    <property type="project" value="TreeGrafter"/>
</dbReference>
<dbReference type="OrthoDB" id="427368at2759"/>
<gene>
    <name evidence="3" type="ORF">PXEA_LOCUS34371</name>
</gene>
<dbReference type="GO" id="GO:0006261">
    <property type="term" value="P:DNA-templated DNA replication"/>
    <property type="evidence" value="ECO:0007669"/>
    <property type="project" value="TreeGrafter"/>
</dbReference>
<feature type="region of interest" description="Disordered" evidence="1">
    <location>
        <begin position="111"/>
        <end position="133"/>
    </location>
</feature>
<proteinExistence type="predicted"/>
<keyword evidence="4" id="KW-1185">Reference proteome</keyword>
<dbReference type="PANTHER" id="PTHR19932:SF10">
    <property type="entry name" value="WD REPEAT AND HMG-BOX DNA-BINDING PROTEIN 1"/>
    <property type="match status" value="1"/>
</dbReference>
<feature type="compositionally biased region" description="Acidic residues" evidence="1">
    <location>
        <begin position="62"/>
        <end position="73"/>
    </location>
</feature>
<dbReference type="EMBL" id="CAAALY010267083">
    <property type="protein sequence ID" value="VEL40931.1"/>
    <property type="molecule type" value="Genomic_DNA"/>
</dbReference>
<comment type="caution">
    <text evidence="3">The sequence shown here is derived from an EMBL/GenBank/DDBJ whole genome shotgun (WGS) entry which is preliminary data.</text>
</comment>
<evidence type="ECO:0000256" key="1">
    <source>
        <dbReference type="SAM" id="MobiDB-lite"/>
    </source>
</evidence>
<feature type="compositionally biased region" description="Polar residues" evidence="1">
    <location>
        <begin position="112"/>
        <end position="133"/>
    </location>
</feature>
<accession>A0A3S5B5G1</accession>
<dbReference type="AlphaFoldDB" id="A0A3S5B5G1"/>
<dbReference type="GO" id="GO:0000278">
    <property type="term" value="P:mitotic cell cycle"/>
    <property type="evidence" value="ECO:0007669"/>
    <property type="project" value="TreeGrafter"/>
</dbReference>
<reference evidence="3" key="1">
    <citation type="submission" date="2018-11" db="EMBL/GenBank/DDBJ databases">
        <authorList>
            <consortium name="Pathogen Informatics"/>
        </authorList>
    </citation>
    <scope>NUCLEOTIDE SEQUENCE</scope>
</reference>
<evidence type="ECO:0000313" key="3">
    <source>
        <dbReference type="EMBL" id="VEL40931.1"/>
    </source>
</evidence>
<organism evidence="3 4">
    <name type="scientific">Protopolystoma xenopodis</name>
    <dbReference type="NCBI Taxonomy" id="117903"/>
    <lineage>
        <taxon>Eukaryota</taxon>
        <taxon>Metazoa</taxon>
        <taxon>Spiralia</taxon>
        <taxon>Lophotrochozoa</taxon>
        <taxon>Platyhelminthes</taxon>
        <taxon>Monogenea</taxon>
        <taxon>Polyopisthocotylea</taxon>
        <taxon>Polystomatidea</taxon>
        <taxon>Polystomatidae</taxon>
        <taxon>Protopolystoma</taxon>
    </lineage>
</organism>
<dbReference type="PANTHER" id="PTHR19932">
    <property type="entry name" value="WD REPEAT AND HMG-BOX DNA BINDING PROTEIN"/>
    <property type="match status" value="1"/>
</dbReference>
<dbReference type="InterPro" id="IPR022100">
    <property type="entry name" value="WDHD1/CFT4_beta-prop_2nd"/>
</dbReference>
<dbReference type="Proteomes" id="UP000784294">
    <property type="component" value="Unassembled WGS sequence"/>
</dbReference>